<feature type="signal peptide" evidence="2">
    <location>
        <begin position="1"/>
        <end position="22"/>
    </location>
</feature>
<gene>
    <name evidence="3 5 6" type="primary">si:ch73-347e22.8</name>
</gene>
<dbReference type="GlyGen" id="A0A0R4ICP4">
    <property type="glycosylation" value="1 site"/>
</dbReference>
<dbReference type="ZFIN" id="ZDB-GENE-030131-8455">
    <property type="gene designation" value="si:ch73-347e22.8"/>
</dbReference>
<sequence length="177" mass="19790">MAMERRSCWCMMLFLIIALAVGLVAYIHFKQDLVNKLKNEMEFSDAAVREAVMGVENFGSAVEQTQKELDNTEKEVKELQDEVGKLNPPKEEKDKELKACKDLVAGLNNDIAAVEKDKTDSEGNFAGEKTKWDETTNGLKKQMEETSPVCAHLKKEGFEKEPSLKDICPPLPTPAQA</sequence>
<dbReference type="AlphaFoldDB" id="A0A0R4ICP4"/>
<evidence type="ECO:0007829" key="7">
    <source>
        <dbReference type="PeptideAtlas" id="A0A0R4ICP4"/>
    </source>
</evidence>
<keyword evidence="4" id="KW-1185">Reference proteome</keyword>
<feature type="coiled-coil region" evidence="1">
    <location>
        <begin position="55"/>
        <end position="117"/>
    </location>
</feature>
<dbReference type="KEGG" id="dre:100000389"/>
<dbReference type="RefSeq" id="XP_005173816.1">
    <property type="nucleotide sequence ID" value="XM_005173759.5"/>
</dbReference>
<accession>A0A8M2BL41</accession>
<keyword evidence="2" id="KW-0732">Signal</keyword>
<reference evidence="3" key="2">
    <citation type="submission" date="2015-11" db="UniProtKB">
        <authorList>
            <consortium name="Ensembl"/>
        </authorList>
    </citation>
    <scope>IDENTIFICATION</scope>
    <source>
        <strain evidence="3">Tuebingen</strain>
    </source>
</reference>
<dbReference type="SMR" id="A0A0R4ICP4"/>
<dbReference type="Gene3D" id="1.10.287.1490">
    <property type="match status" value="1"/>
</dbReference>
<feature type="chain" id="PRO_5044546622" evidence="2">
    <location>
        <begin position="23"/>
        <end position="177"/>
    </location>
</feature>
<dbReference type="GeneID" id="100000389"/>
<evidence type="ECO:0000256" key="2">
    <source>
        <dbReference type="SAM" id="SignalP"/>
    </source>
</evidence>
<dbReference type="EMBL" id="CU855694">
    <property type="status" value="NOT_ANNOTATED_CDS"/>
    <property type="molecule type" value="Genomic_DNA"/>
</dbReference>
<dbReference type="Ensembl" id="ENSDART00000168968.2">
    <property type="protein sequence ID" value="ENSDARP00000132773.1"/>
    <property type="gene ID" value="ENSDARG00000103322.2"/>
</dbReference>
<organism evidence="3">
    <name type="scientific">Danio rerio</name>
    <name type="common">Zebrafish</name>
    <name type="synonym">Brachydanio rerio</name>
    <dbReference type="NCBI Taxonomy" id="7955"/>
    <lineage>
        <taxon>Eukaryota</taxon>
        <taxon>Metazoa</taxon>
        <taxon>Chordata</taxon>
        <taxon>Craniata</taxon>
        <taxon>Vertebrata</taxon>
        <taxon>Euteleostomi</taxon>
        <taxon>Actinopterygii</taxon>
        <taxon>Neopterygii</taxon>
        <taxon>Teleostei</taxon>
        <taxon>Ostariophysi</taxon>
        <taxon>Cypriniformes</taxon>
        <taxon>Danionidae</taxon>
        <taxon>Danioninae</taxon>
        <taxon>Danio</taxon>
    </lineage>
</organism>
<evidence type="ECO:0000313" key="3">
    <source>
        <dbReference type="Ensembl" id="ENSDARP00000132773"/>
    </source>
</evidence>
<dbReference type="OrthoDB" id="8906012at2759"/>
<reference evidence="5" key="3">
    <citation type="submission" date="2025-04" db="UniProtKB">
        <authorList>
            <consortium name="RefSeq"/>
        </authorList>
    </citation>
    <scope>IDENTIFICATION</scope>
    <source>
        <strain evidence="5">Tuebingen</strain>
    </source>
</reference>
<keyword evidence="1" id="KW-0175">Coiled coil</keyword>
<evidence type="ECO:0000313" key="4">
    <source>
        <dbReference type="Proteomes" id="UP000000437"/>
    </source>
</evidence>
<accession>A0A0R4ICP4</accession>
<dbReference type="GeneTree" id="ENSGT00990000209965"/>
<evidence type="ECO:0000313" key="5">
    <source>
        <dbReference type="RefSeq" id="XP_005173816.1"/>
    </source>
</evidence>
<name>A0A0R4ICP4_DANRE</name>
<dbReference type="Proteomes" id="UP000000437">
    <property type="component" value="Chromosome 19"/>
</dbReference>
<evidence type="ECO:0000256" key="1">
    <source>
        <dbReference type="SAM" id="Coils"/>
    </source>
</evidence>
<reference evidence="3 4" key="1">
    <citation type="journal article" date="2013" name="Nature">
        <title>The zebrafish reference genome sequence and its relationship to the human genome.</title>
        <authorList>
            <consortium name="Genome Reference Consortium Zebrafish"/>
            <person name="Howe K."/>
            <person name="Clark M.D."/>
            <person name="Torroja C.F."/>
            <person name="Torrance J."/>
            <person name="Berthelot C."/>
            <person name="Muffato M."/>
            <person name="Collins J.E."/>
            <person name="Humphray S."/>
            <person name="McLaren K."/>
            <person name="Matthews L."/>
            <person name="McLaren S."/>
            <person name="Sealy I."/>
            <person name="Caccamo M."/>
            <person name="Churcher C."/>
            <person name="Scott C."/>
            <person name="Barrett J.C."/>
            <person name="Koch R."/>
            <person name="Rauch G.J."/>
            <person name="White S."/>
            <person name="Chow W."/>
            <person name="Kilian B."/>
            <person name="Quintais L.T."/>
            <person name="Guerra-Assuncao J.A."/>
            <person name="Zhou Y."/>
            <person name="Gu Y."/>
            <person name="Yen J."/>
            <person name="Vogel J.H."/>
            <person name="Eyre T."/>
            <person name="Redmond S."/>
            <person name="Banerjee R."/>
            <person name="Chi J."/>
            <person name="Fu B."/>
            <person name="Langley E."/>
            <person name="Maguire S.F."/>
            <person name="Laird G.K."/>
            <person name="Lloyd D."/>
            <person name="Kenyon E."/>
            <person name="Donaldson S."/>
            <person name="Sehra H."/>
            <person name="Almeida-King J."/>
            <person name="Loveland J."/>
            <person name="Trevanion S."/>
            <person name="Jones M."/>
            <person name="Quail M."/>
            <person name="Willey D."/>
            <person name="Hunt A."/>
            <person name="Burton J."/>
            <person name="Sims S."/>
            <person name="McLay K."/>
            <person name="Plumb B."/>
            <person name="Davis J."/>
            <person name="Clee C."/>
            <person name="Oliver K."/>
            <person name="Clark R."/>
            <person name="Riddle C."/>
            <person name="Elliot D."/>
            <person name="Eliott D."/>
            <person name="Threadgold G."/>
            <person name="Harden G."/>
            <person name="Ware D."/>
            <person name="Begum S."/>
            <person name="Mortimore B."/>
            <person name="Mortimer B."/>
            <person name="Kerry G."/>
            <person name="Heath P."/>
            <person name="Phillimore B."/>
            <person name="Tracey A."/>
            <person name="Corby N."/>
            <person name="Dunn M."/>
            <person name="Johnson C."/>
            <person name="Wood J."/>
            <person name="Clark S."/>
            <person name="Pelan S."/>
            <person name="Griffiths G."/>
            <person name="Smith M."/>
            <person name="Glithero R."/>
            <person name="Howden P."/>
            <person name="Barker N."/>
            <person name="Lloyd C."/>
            <person name="Stevens C."/>
            <person name="Harley J."/>
            <person name="Holt K."/>
            <person name="Panagiotidis G."/>
            <person name="Lovell J."/>
            <person name="Beasley H."/>
            <person name="Henderson C."/>
            <person name="Gordon D."/>
            <person name="Auger K."/>
            <person name="Wright D."/>
            <person name="Collins J."/>
            <person name="Raisen C."/>
            <person name="Dyer L."/>
            <person name="Leung K."/>
            <person name="Robertson L."/>
            <person name="Ambridge K."/>
            <person name="Leongamornlert D."/>
            <person name="McGuire S."/>
            <person name="Gilderthorp R."/>
            <person name="Griffiths C."/>
            <person name="Manthravadi D."/>
            <person name="Nichol S."/>
            <person name="Barker G."/>
            <person name="Whitehead S."/>
            <person name="Kay M."/>
            <person name="Brown J."/>
            <person name="Murnane C."/>
            <person name="Gray E."/>
            <person name="Humphries M."/>
            <person name="Sycamore N."/>
            <person name="Barker D."/>
            <person name="Saunders D."/>
            <person name="Wallis J."/>
            <person name="Babbage A."/>
            <person name="Hammond S."/>
            <person name="Mashreghi-Mohammadi M."/>
            <person name="Barr L."/>
            <person name="Martin S."/>
            <person name="Wray P."/>
            <person name="Ellington A."/>
            <person name="Matthews N."/>
            <person name="Ellwood M."/>
            <person name="Woodmansey R."/>
            <person name="Clark G."/>
            <person name="Cooper J."/>
            <person name="Cooper J."/>
            <person name="Tromans A."/>
            <person name="Grafham D."/>
            <person name="Skuce C."/>
            <person name="Pandian R."/>
            <person name="Andrews R."/>
            <person name="Harrison E."/>
            <person name="Kimberley A."/>
            <person name="Garnett J."/>
            <person name="Fosker N."/>
            <person name="Hall R."/>
            <person name="Garner P."/>
            <person name="Kelly D."/>
            <person name="Bird C."/>
            <person name="Palmer S."/>
            <person name="Gehring I."/>
            <person name="Berger A."/>
            <person name="Dooley C.M."/>
            <person name="Ersan-Urun Z."/>
            <person name="Eser C."/>
            <person name="Geiger H."/>
            <person name="Geisler M."/>
            <person name="Karotki L."/>
            <person name="Kirn A."/>
            <person name="Konantz J."/>
            <person name="Konantz M."/>
            <person name="Oberlander M."/>
            <person name="Rudolph-Geiger S."/>
            <person name="Teucke M."/>
            <person name="Lanz C."/>
            <person name="Raddatz G."/>
            <person name="Osoegawa K."/>
            <person name="Zhu B."/>
            <person name="Rapp A."/>
            <person name="Widaa S."/>
            <person name="Langford C."/>
            <person name="Yang F."/>
            <person name="Schuster S.C."/>
            <person name="Carter N.P."/>
            <person name="Harrow J."/>
            <person name="Ning Z."/>
            <person name="Herrero J."/>
            <person name="Searle S.M."/>
            <person name="Enright A."/>
            <person name="Geisler R."/>
            <person name="Plasterk R.H."/>
            <person name="Lee C."/>
            <person name="Westerfield M."/>
            <person name="de Jong P.J."/>
            <person name="Zon L.I."/>
            <person name="Postlethwait J.H."/>
            <person name="Nusslein-Volhard C."/>
            <person name="Hubbard T.J."/>
            <person name="Roest Crollius H."/>
            <person name="Rogers J."/>
            <person name="Stemple D.L."/>
        </authorList>
    </citation>
    <scope>NUCLEOTIDE SEQUENCE [LARGE SCALE GENOMIC DNA]</scope>
    <source>
        <strain evidence="3">Tuebingen</strain>
    </source>
</reference>
<dbReference type="OMA" id="MERRSCW"/>
<proteinExistence type="evidence at protein level"/>
<dbReference type="Bgee" id="ENSDARG00000103322">
    <property type="expression patterns" value="Expressed in caudal fin and 12 other cell types or tissues"/>
</dbReference>
<keyword evidence="7" id="KW-1267">Proteomics identification</keyword>
<dbReference type="AGR" id="ZFIN:ZDB-GENE-030131-8455"/>
<protein>
    <submittedName>
        <fullName evidence="3">Si:ch73-347e22.8</fullName>
    </submittedName>
    <submittedName>
        <fullName evidence="5">Tropomyosin</fullName>
    </submittedName>
</protein>
<evidence type="ECO:0000313" key="6">
    <source>
        <dbReference type="ZFIN" id="ZDB-GENE-030131-8455"/>
    </source>
</evidence>
<dbReference type="EMBL" id="FQ311880">
    <property type="status" value="NOT_ANNOTATED_CDS"/>
    <property type="molecule type" value="Genomic_DNA"/>
</dbReference>